<name>A0A7W9ZCK0_NOVIT</name>
<dbReference type="RefSeq" id="WP_260402285.1">
    <property type="nucleotide sequence ID" value="NZ_JACIIX010000001.1"/>
</dbReference>
<gene>
    <name evidence="1" type="ORF">FHS48_000353</name>
</gene>
<dbReference type="EMBL" id="JACIIX010000001">
    <property type="protein sequence ID" value="MBB6208972.1"/>
    <property type="molecule type" value="Genomic_DNA"/>
</dbReference>
<reference evidence="1 2" key="1">
    <citation type="submission" date="2020-08" db="EMBL/GenBank/DDBJ databases">
        <title>Genomic Encyclopedia of Type Strains, Phase IV (KMG-IV): sequencing the most valuable type-strain genomes for metagenomic binning, comparative biology and taxonomic classification.</title>
        <authorList>
            <person name="Goeker M."/>
        </authorList>
    </citation>
    <scope>NUCLEOTIDE SEQUENCE [LARGE SCALE GENOMIC DNA]</scope>
    <source>
        <strain evidence="1 2">DSM 11590</strain>
    </source>
</reference>
<dbReference type="AlphaFoldDB" id="A0A7W9ZCK0"/>
<evidence type="ECO:0000313" key="2">
    <source>
        <dbReference type="Proteomes" id="UP000544872"/>
    </source>
</evidence>
<keyword evidence="2" id="KW-1185">Reference proteome</keyword>
<sequence length="40" mass="4367">MAARRRRNLWLGLGLAALALLFYATIILKTGVLGVPPGFR</sequence>
<protein>
    <submittedName>
        <fullName evidence="1">Uncharacterized protein</fullName>
    </submittedName>
</protein>
<comment type="caution">
    <text evidence="1">The sequence shown here is derived from an EMBL/GenBank/DDBJ whole genome shotgun (WGS) entry which is preliminary data.</text>
</comment>
<dbReference type="Proteomes" id="UP000544872">
    <property type="component" value="Unassembled WGS sequence"/>
</dbReference>
<proteinExistence type="predicted"/>
<organism evidence="1 2">
    <name type="scientific">Novispirillum itersonii</name>
    <name type="common">Aquaspirillum itersonii</name>
    <dbReference type="NCBI Taxonomy" id="189"/>
    <lineage>
        <taxon>Bacteria</taxon>
        <taxon>Pseudomonadati</taxon>
        <taxon>Pseudomonadota</taxon>
        <taxon>Alphaproteobacteria</taxon>
        <taxon>Rhodospirillales</taxon>
        <taxon>Novispirillaceae</taxon>
        <taxon>Novispirillum</taxon>
    </lineage>
</organism>
<accession>A0A7W9ZCK0</accession>
<evidence type="ECO:0000313" key="1">
    <source>
        <dbReference type="EMBL" id="MBB6208972.1"/>
    </source>
</evidence>